<dbReference type="GeneID" id="25563404"/>
<dbReference type="EMBL" id="GL349446">
    <property type="protein sequence ID" value="KNC47397.1"/>
    <property type="molecule type" value="Genomic_DNA"/>
</dbReference>
<dbReference type="RefSeq" id="XP_013759735.1">
    <property type="nucleotide sequence ID" value="XM_013904281.1"/>
</dbReference>
<organism evidence="1 2">
    <name type="scientific">Thecamonas trahens ATCC 50062</name>
    <dbReference type="NCBI Taxonomy" id="461836"/>
    <lineage>
        <taxon>Eukaryota</taxon>
        <taxon>Apusozoa</taxon>
        <taxon>Apusomonadida</taxon>
        <taxon>Apusomonadidae</taxon>
        <taxon>Thecamonas</taxon>
    </lineage>
</organism>
<dbReference type="Pfam" id="PF15087">
    <property type="entry name" value="DUF4551"/>
    <property type="match status" value="1"/>
</dbReference>
<protein>
    <submittedName>
        <fullName evidence="1">Uncharacterized protein</fullName>
    </submittedName>
</protein>
<evidence type="ECO:0000313" key="2">
    <source>
        <dbReference type="Proteomes" id="UP000054408"/>
    </source>
</evidence>
<keyword evidence="2" id="KW-1185">Reference proteome</keyword>
<dbReference type="AlphaFoldDB" id="A0A0L0D4V1"/>
<dbReference type="Proteomes" id="UP000054408">
    <property type="component" value="Unassembled WGS sequence"/>
</dbReference>
<dbReference type="InterPro" id="IPR027878">
    <property type="entry name" value="DUF4551"/>
</dbReference>
<reference evidence="1 2" key="1">
    <citation type="submission" date="2010-05" db="EMBL/GenBank/DDBJ databases">
        <title>The Genome Sequence of Thecamonas trahens ATCC 50062.</title>
        <authorList>
            <consortium name="The Broad Institute Genome Sequencing Platform"/>
            <person name="Russ C."/>
            <person name="Cuomo C."/>
            <person name="Shea T."/>
            <person name="Young S.K."/>
            <person name="Zeng Q."/>
            <person name="Koehrsen M."/>
            <person name="Haas B."/>
            <person name="Borodovsky M."/>
            <person name="Guigo R."/>
            <person name="Alvarado L."/>
            <person name="Berlin A."/>
            <person name="Bochicchio J."/>
            <person name="Borenstein D."/>
            <person name="Chapman S."/>
            <person name="Chen Z."/>
            <person name="Freedman E."/>
            <person name="Gellesch M."/>
            <person name="Goldberg J."/>
            <person name="Griggs A."/>
            <person name="Gujja S."/>
            <person name="Heilman E."/>
            <person name="Heiman D."/>
            <person name="Hepburn T."/>
            <person name="Howarth C."/>
            <person name="Jen D."/>
            <person name="Larson L."/>
            <person name="Mehta T."/>
            <person name="Park D."/>
            <person name="Pearson M."/>
            <person name="Roberts A."/>
            <person name="Saif S."/>
            <person name="Shenoy N."/>
            <person name="Sisk P."/>
            <person name="Stolte C."/>
            <person name="Sykes S."/>
            <person name="Thomson T."/>
            <person name="Walk T."/>
            <person name="White J."/>
            <person name="Yandava C."/>
            <person name="Burger G."/>
            <person name="Gray M.W."/>
            <person name="Holland P.W.H."/>
            <person name="King N."/>
            <person name="Lang F.B.F."/>
            <person name="Roger A.J."/>
            <person name="Ruiz-Trillo I."/>
            <person name="Lander E."/>
            <person name="Nusbaum C."/>
        </authorList>
    </citation>
    <scope>NUCLEOTIDE SEQUENCE [LARGE SCALE GENOMIC DNA]</scope>
    <source>
        <strain evidence="1 2">ATCC 50062</strain>
    </source>
</reference>
<evidence type="ECO:0000313" key="1">
    <source>
        <dbReference type="EMBL" id="KNC47397.1"/>
    </source>
</evidence>
<proteinExistence type="predicted"/>
<gene>
    <name evidence="1" type="ORF">AMSG_03831</name>
</gene>
<sequence length="542" mass="59133">MSQLRRVIDARELDSMVFYEPVVVKDGGKEFDALCAVFPDAIYVVPLGSYDPPEPIVLVDVQGVFTSAHDGDPLTDPELAAVSMSITIVTGQRHGADAELHDGDRLRLDASLTNLGESLDRSSLLRASASAVNDSGLSAASAASSSASSAGPFAGTDAADGTRHYHIHTTLRLSKLLHYIERSWTAAVLAAAMPRPLSLFEDIQSEIVSARDLATRFRAVEELALALAADRWLKHEFWLSSQLLTFVVDELEFYLADTEFRFDDPEVPWRVAGPSRADELEYAIVLVQLLGAAVDASHGIDGRMSLLTRVEPDLDDILRIVLRDPTEMFYAENERGASSTQPSFSPSLLSFDDDDALAPRPPLAYGLGGASSELTPELVLKLREYYIESAAFVYSLFYLHQEAALCEVPLSRNHPRTLVALLVDIQGFVDLSGRITEYCDCRVGEIVQRLASLMTTYSDAEDSARGPRAYKLAKLLVLLTTFSKPIHAHLVAMHTEALLYVACTPEAYATLDPSNPLTPHLIQTCRDLAAAASVPLRKLTAS</sequence>
<name>A0A0L0D4V1_THETB</name>
<accession>A0A0L0D4V1</accession>